<dbReference type="VEuPathDB" id="FungiDB:CIHG_06178"/>
<dbReference type="EMBL" id="DS017004">
    <property type="protein sequence ID" value="KMU88380.1"/>
    <property type="molecule type" value="Genomic_DNA"/>
</dbReference>
<feature type="transmembrane region" description="Helical" evidence="6">
    <location>
        <begin position="102"/>
        <end position="126"/>
    </location>
</feature>
<keyword evidence="3 6" id="KW-0812">Transmembrane</keyword>
<dbReference type="Gene3D" id="1.20.1250.20">
    <property type="entry name" value="MFS general substrate transporter like domains"/>
    <property type="match status" value="1"/>
</dbReference>
<gene>
    <name evidence="7" type="ORF">CIHG_06178</name>
</gene>
<dbReference type="Proteomes" id="UP000054563">
    <property type="component" value="Unassembled WGS sequence"/>
</dbReference>
<dbReference type="OrthoDB" id="4454541at2759"/>
<keyword evidence="4 6" id="KW-1133">Transmembrane helix</keyword>
<evidence type="ECO:0000256" key="3">
    <source>
        <dbReference type="ARBA" id="ARBA00022692"/>
    </source>
</evidence>
<feature type="transmembrane region" description="Helical" evidence="6">
    <location>
        <begin position="273"/>
        <end position="291"/>
    </location>
</feature>
<feature type="transmembrane region" description="Helical" evidence="6">
    <location>
        <begin position="204"/>
        <end position="222"/>
    </location>
</feature>
<evidence type="ECO:0000256" key="4">
    <source>
        <dbReference type="ARBA" id="ARBA00022989"/>
    </source>
</evidence>
<evidence type="ECO:0000256" key="6">
    <source>
        <dbReference type="SAM" id="Phobius"/>
    </source>
</evidence>
<dbReference type="InterPro" id="IPR036259">
    <property type="entry name" value="MFS_trans_sf"/>
</dbReference>
<evidence type="ECO:0000313" key="7">
    <source>
        <dbReference type="EMBL" id="KMU88380.1"/>
    </source>
</evidence>
<feature type="transmembrane region" description="Helical" evidence="6">
    <location>
        <begin position="44"/>
        <end position="63"/>
    </location>
</feature>
<reference evidence="8" key="1">
    <citation type="journal article" date="2010" name="Genome Res.">
        <title>Population genomic sequencing of Coccidioides fungi reveals recent hybridization and transposon control.</title>
        <authorList>
            <person name="Neafsey D.E."/>
            <person name="Barker B.M."/>
            <person name="Sharpton T.J."/>
            <person name="Stajich J.E."/>
            <person name="Park D.J."/>
            <person name="Whiston E."/>
            <person name="Hung C.-Y."/>
            <person name="McMahan C."/>
            <person name="White J."/>
            <person name="Sykes S."/>
            <person name="Heiman D."/>
            <person name="Young S."/>
            <person name="Zeng Q."/>
            <person name="Abouelleil A."/>
            <person name="Aftuck L."/>
            <person name="Bessette D."/>
            <person name="Brown A."/>
            <person name="FitzGerald M."/>
            <person name="Lui A."/>
            <person name="Macdonald J.P."/>
            <person name="Priest M."/>
            <person name="Orbach M.J."/>
            <person name="Galgiani J.N."/>
            <person name="Kirkland T.N."/>
            <person name="Cole G.T."/>
            <person name="Birren B.W."/>
            <person name="Henn M.R."/>
            <person name="Taylor J.W."/>
            <person name="Rounsley S.D."/>
        </authorList>
    </citation>
    <scope>NUCLEOTIDE SEQUENCE [LARGE SCALE GENOMIC DNA]</scope>
    <source>
        <strain evidence="8">H538.4</strain>
    </source>
</reference>
<evidence type="ECO:0000313" key="8">
    <source>
        <dbReference type="Proteomes" id="UP000054563"/>
    </source>
</evidence>
<dbReference type="AlphaFoldDB" id="A0A0J8RT37"/>
<proteinExistence type="predicted"/>
<dbReference type="GO" id="GO:0022857">
    <property type="term" value="F:transmembrane transporter activity"/>
    <property type="evidence" value="ECO:0007669"/>
    <property type="project" value="TreeGrafter"/>
</dbReference>
<feature type="transmembrane region" description="Helical" evidence="6">
    <location>
        <begin position="171"/>
        <end position="192"/>
    </location>
</feature>
<keyword evidence="5 6" id="KW-0472">Membrane</keyword>
<feature type="transmembrane region" description="Helical" evidence="6">
    <location>
        <begin position="138"/>
        <end position="159"/>
    </location>
</feature>
<dbReference type="PANTHER" id="PTHR43791:SF16">
    <property type="entry name" value="TRANSPORTER, PUTATIVE (AFU_ORTHOLOGUE AFUA_3G01840)-RELATED"/>
    <property type="match status" value="1"/>
</dbReference>
<comment type="subcellular location">
    <subcellularLocation>
        <location evidence="1">Membrane</location>
        <topology evidence="1">Multi-pass membrane protein</topology>
    </subcellularLocation>
</comment>
<name>A0A0J8RT37_COCIT</name>
<organism evidence="7 8">
    <name type="scientific">Coccidioides immitis H538.4</name>
    <dbReference type="NCBI Taxonomy" id="396776"/>
    <lineage>
        <taxon>Eukaryota</taxon>
        <taxon>Fungi</taxon>
        <taxon>Dikarya</taxon>
        <taxon>Ascomycota</taxon>
        <taxon>Pezizomycotina</taxon>
        <taxon>Eurotiomycetes</taxon>
        <taxon>Eurotiomycetidae</taxon>
        <taxon>Onygenales</taxon>
        <taxon>Onygenaceae</taxon>
        <taxon>Coccidioides</taxon>
    </lineage>
</organism>
<keyword evidence="2" id="KW-0813">Transport</keyword>
<sequence length="334" mass="37189">MATLLDGPDSQTGCLPLFGVITSHWYRRAEQHIRVAAWYGTKGLATIAVSTLSIFLFAARFLTEHERMQAIERVRVNQTGIGCNDSFKWDHVFETLLEPKTYLWISMSLLLNVGASVVNVFGPIILNSFGFTEYRTPLLNIPFVVVLPVIAGLAMLYTLKRRSAQRAALLTAYYLLAFLFGGNPLIVAWIVGNTAGMTKKSVVMSLYNAGSSAGNIIGPLLFNRRDAAYLATGAAFRHYLISGIILLCCFGAMNNSLPYVRLGRIDEAQCRFIGQLMLYLNVSKFVVPSSLPKLRAARKLRADLNQIRPHAHRMQLREPSAHYSCISSRTFGKY</sequence>
<evidence type="ECO:0000256" key="2">
    <source>
        <dbReference type="ARBA" id="ARBA00022448"/>
    </source>
</evidence>
<protein>
    <submittedName>
        <fullName evidence="7">Allantoin permease</fullName>
    </submittedName>
</protein>
<accession>A0A0J8RT37</accession>
<evidence type="ECO:0000256" key="5">
    <source>
        <dbReference type="ARBA" id="ARBA00023136"/>
    </source>
</evidence>
<feature type="transmembrane region" description="Helical" evidence="6">
    <location>
        <begin position="234"/>
        <end position="253"/>
    </location>
</feature>
<dbReference type="GO" id="GO:0016020">
    <property type="term" value="C:membrane"/>
    <property type="evidence" value="ECO:0007669"/>
    <property type="project" value="UniProtKB-SubCell"/>
</dbReference>
<dbReference type="SUPFAM" id="SSF103473">
    <property type="entry name" value="MFS general substrate transporter"/>
    <property type="match status" value="1"/>
</dbReference>
<evidence type="ECO:0000256" key="1">
    <source>
        <dbReference type="ARBA" id="ARBA00004141"/>
    </source>
</evidence>
<dbReference type="PANTHER" id="PTHR43791">
    <property type="entry name" value="PERMEASE-RELATED"/>
    <property type="match status" value="1"/>
</dbReference>